<name>A0ABW5Y2C7_9BACL</name>
<evidence type="ECO:0000313" key="2">
    <source>
        <dbReference type="Proteomes" id="UP001597568"/>
    </source>
</evidence>
<accession>A0ABW5Y2C7</accession>
<proteinExistence type="predicted"/>
<keyword evidence="2" id="KW-1185">Reference proteome</keyword>
<dbReference type="InterPro" id="IPR021321">
    <property type="entry name" value="DUF2922"/>
</dbReference>
<dbReference type="Pfam" id="PF11148">
    <property type="entry name" value="DUF2922"/>
    <property type="match status" value="1"/>
</dbReference>
<organism evidence="1 2">
    <name type="scientific">Kurthia populi</name>
    <dbReference type="NCBI Taxonomy" id="1562132"/>
    <lineage>
        <taxon>Bacteria</taxon>
        <taxon>Bacillati</taxon>
        <taxon>Bacillota</taxon>
        <taxon>Bacilli</taxon>
        <taxon>Bacillales</taxon>
        <taxon>Caryophanaceae</taxon>
        <taxon>Kurthia</taxon>
    </lineage>
</organism>
<protein>
    <submittedName>
        <fullName evidence="1">DUF2922 family protein</fullName>
    </submittedName>
</protein>
<dbReference type="RefSeq" id="WP_380148004.1">
    <property type="nucleotide sequence ID" value="NZ_JBHUOR010000105.1"/>
</dbReference>
<dbReference type="Proteomes" id="UP001597568">
    <property type="component" value="Unassembled WGS sequence"/>
</dbReference>
<dbReference type="EMBL" id="JBHUOR010000105">
    <property type="protein sequence ID" value="MFD2869210.1"/>
    <property type="molecule type" value="Genomic_DNA"/>
</dbReference>
<reference evidence="2" key="1">
    <citation type="journal article" date="2019" name="Int. J. Syst. Evol. Microbiol.">
        <title>The Global Catalogue of Microorganisms (GCM) 10K type strain sequencing project: providing services to taxonomists for standard genome sequencing and annotation.</title>
        <authorList>
            <consortium name="The Broad Institute Genomics Platform"/>
            <consortium name="The Broad Institute Genome Sequencing Center for Infectious Disease"/>
            <person name="Wu L."/>
            <person name="Ma J."/>
        </authorList>
    </citation>
    <scope>NUCLEOTIDE SEQUENCE [LARGE SCALE GENOMIC DNA]</scope>
    <source>
        <strain evidence="2">KCTC 33522</strain>
    </source>
</reference>
<sequence length="80" mass="8920">MAEQKETLTKVLTMKFYDASSKKDRIMSVTNPKPDLTAATVEAAMQVFVDLRPFDLIQQPEIKGASTIEKLTKDFGIVIS</sequence>
<comment type="caution">
    <text evidence="1">The sequence shown here is derived from an EMBL/GenBank/DDBJ whole genome shotgun (WGS) entry which is preliminary data.</text>
</comment>
<gene>
    <name evidence="1" type="ORF">ACFSY7_11970</name>
</gene>
<evidence type="ECO:0000313" key="1">
    <source>
        <dbReference type="EMBL" id="MFD2869210.1"/>
    </source>
</evidence>